<accession>A0A0G0T6H3</accession>
<comment type="caution">
    <text evidence="3">The sequence shown here is derived from an EMBL/GenBank/DDBJ whole genome shotgun (WGS) entry which is preliminary data.</text>
</comment>
<comment type="function">
    <text evidence="2">Required for morphogenesis under gluconeogenic growth conditions.</text>
</comment>
<dbReference type="Proteomes" id="UP000034664">
    <property type="component" value="Unassembled WGS sequence"/>
</dbReference>
<dbReference type="NCBIfam" id="TIGR01826">
    <property type="entry name" value="CofD_related"/>
    <property type="match status" value="1"/>
</dbReference>
<dbReference type="InterPro" id="IPR002882">
    <property type="entry name" value="CofD"/>
</dbReference>
<dbReference type="InterPro" id="IPR010119">
    <property type="entry name" value="Gluconeogen_factor"/>
</dbReference>
<dbReference type="GO" id="GO:0043743">
    <property type="term" value="F:LPPG:FO 2-phospho-L-lactate transferase activity"/>
    <property type="evidence" value="ECO:0007669"/>
    <property type="project" value="InterPro"/>
</dbReference>
<dbReference type="Gene3D" id="3.40.50.10680">
    <property type="entry name" value="CofD-like domains"/>
    <property type="match status" value="1"/>
</dbReference>
<name>A0A0G0T6H3_9BACT</name>
<reference evidence="3 4" key="1">
    <citation type="journal article" date="2015" name="Nature">
        <title>rRNA introns, odd ribosomes, and small enigmatic genomes across a large radiation of phyla.</title>
        <authorList>
            <person name="Brown C.T."/>
            <person name="Hug L.A."/>
            <person name="Thomas B.C."/>
            <person name="Sharon I."/>
            <person name="Castelle C.J."/>
            <person name="Singh A."/>
            <person name="Wilkins M.J."/>
            <person name="Williams K.H."/>
            <person name="Banfield J.F."/>
        </authorList>
    </citation>
    <scope>NUCLEOTIDE SEQUENCE [LARGE SCALE GENOMIC DNA]</scope>
</reference>
<dbReference type="AlphaFoldDB" id="A0A0G0T6H3"/>
<dbReference type="PATRIC" id="fig|1618482.3.peg.237"/>
<keyword evidence="1 2" id="KW-0963">Cytoplasm</keyword>
<sequence length="333" mass="36915">MSNKTQNKKRIVVIGGGTGTFVALTGLKKYPVDLTAIVTMMDSGGSNRTIRDEFGLLPTSDIRQCIVALASEKSNILLRQLFIYRYEHGNGIKGMTFGNLFMAALSDIYGSQEDAIQKTCDLFQINGKILPVTLKNTNLQATYDNGTKIVGEHLIDEPSPDEAVHMITDLTVKPHVSANPKAVQSILDADMVIYGPGDLYTSILSNLIINDITKAVQKTKAKRVFVMNLMTKYGQTTNYTAQDHLDALRHYIGDAVDMVLVNNSSPDKKTLEIYRSEQENIVNSGLKNPYRTKIVLGDLIDQVHHAKSKSDTLKRSLIRHHPDKLAKKLISLL</sequence>
<evidence type="ECO:0000256" key="2">
    <source>
        <dbReference type="HAMAP-Rule" id="MF_00973"/>
    </source>
</evidence>
<dbReference type="SUPFAM" id="SSF142338">
    <property type="entry name" value="CofD-like"/>
    <property type="match status" value="1"/>
</dbReference>
<dbReference type="GO" id="GO:0008360">
    <property type="term" value="P:regulation of cell shape"/>
    <property type="evidence" value="ECO:0007669"/>
    <property type="project" value="UniProtKB-UniRule"/>
</dbReference>
<comment type="subcellular location">
    <subcellularLocation>
        <location evidence="2">Cytoplasm</location>
    </subcellularLocation>
</comment>
<proteinExistence type="inferred from homology"/>
<dbReference type="CDD" id="cd07187">
    <property type="entry name" value="YvcK_like"/>
    <property type="match status" value="1"/>
</dbReference>
<dbReference type="PANTHER" id="PTHR30135">
    <property type="entry name" value="UNCHARACTERIZED PROTEIN YVCK-RELATED"/>
    <property type="match status" value="1"/>
</dbReference>
<protein>
    <recommendedName>
        <fullName evidence="2">Putative gluconeogenesis factor</fullName>
    </recommendedName>
</protein>
<comment type="similarity">
    <text evidence="2">Belongs to the gluconeogenesis factor family.</text>
</comment>
<dbReference type="EMBL" id="LBZM01000004">
    <property type="protein sequence ID" value="KKR72598.1"/>
    <property type="molecule type" value="Genomic_DNA"/>
</dbReference>
<dbReference type="InterPro" id="IPR038136">
    <property type="entry name" value="CofD-like_dom_sf"/>
</dbReference>
<evidence type="ECO:0000256" key="1">
    <source>
        <dbReference type="ARBA" id="ARBA00022490"/>
    </source>
</evidence>
<dbReference type="PANTHER" id="PTHR30135:SF3">
    <property type="entry name" value="GLUCONEOGENESIS FACTOR-RELATED"/>
    <property type="match status" value="1"/>
</dbReference>
<dbReference type="GO" id="GO:0005737">
    <property type="term" value="C:cytoplasm"/>
    <property type="evidence" value="ECO:0007669"/>
    <property type="project" value="UniProtKB-SubCell"/>
</dbReference>
<dbReference type="Pfam" id="PF01933">
    <property type="entry name" value="CofD"/>
    <property type="match status" value="1"/>
</dbReference>
<evidence type="ECO:0000313" key="3">
    <source>
        <dbReference type="EMBL" id="KKR72598.1"/>
    </source>
</evidence>
<gene>
    <name evidence="3" type="ORF">UU14_C0004G0029</name>
</gene>
<organism evidence="3 4">
    <name type="scientific">Candidatus Roizmanbacteria bacterium GW2011_GWB1_40_7</name>
    <dbReference type="NCBI Taxonomy" id="1618482"/>
    <lineage>
        <taxon>Bacteria</taxon>
        <taxon>Candidatus Roizmaniibacteriota</taxon>
    </lineage>
</organism>
<dbReference type="HAMAP" id="MF_00973">
    <property type="entry name" value="Gluconeogen_factor"/>
    <property type="match status" value="1"/>
</dbReference>
<evidence type="ECO:0000313" key="4">
    <source>
        <dbReference type="Proteomes" id="UP000034664"/>
    </source>
</evidence>